<evidence type="ECO:0000256" key="2">
    <source>
        <dbReference type="ARBA" id="ARBA00023235"/>
    </source>
</evidence>
<dbReference type="GO" id="GO:0016853">
    <property type="term" value="F:isomerase activity"/>
    <property type="evidence" value="ECO:0007669"/>
    <property type="project" value="UniProtKB-KW"/>
</dbReference>
<sequence>WYPGAIDRAHGGYRLNHDGQSAWRGDADKFLVTQARTLWFFSRLATTEYGGGRYLEAARHGYEFLRDRMWDPLYGGFYWATDPSGRHATKPDKHLYGQAFGIYALTEYARASHDAEALSLTAHLVGLLEAHAYDRQFGGYREFLLRDWRPAPATLCGYLGVGPGLKLANTHLHLMEAMTSYHRLAGDGTMRDRLVELILINASAVVRKEVGACTQYHRRDWAPVSGRPAPLVSYGHDLKSVWLLAEAASAAGLSGGLLLDLARALFAYALRYGFDAQRGAFCEAGPLGAPADRRDKVWWVQAEALLSALSLYGVTFEAEYFTWFSRILAWIVNSQVDWKHGEWHARVGESGTPSGDKADAWKCPYHNGRAMIQCLELLPAIAGRSGASGPRGVRTG</sequence>
<organism evidence="3 4">
    <name type="scientific">Candidatus Segetimicrobium genomatis</name>
    <dbReference type="NCBI Taxonomy" id="2569760"/>
    <lineage>
        <taxon>Bacteria</taxon>
        <taxon>Bacillati</taxon>
        <taxon>Candidatus Sysuimicrobiota</taxon>
        <taxon>Candidatus Sysuimicrobiia</taxon>
        <taxon>Candidatus Sysuimicrobiales</taxon>
        <taxon>Candidatus Segetimicrobiaceae</taxon>
        <taxon>Candidatus Segetimicrobium</taxon>
    </lineage>
</organism>
<dbReference type="Gene3D" id="1.50.10.10">
    <property type="match status" value="1"/>
</dbReference>
<proteinExistence type="inferred from homology"/>
<feature type="non-terminal residue" evidence="3">
    <location>
        <position position="1"/>
    </location>
</feature>
<dbReference type="PANTHER" id="PTHR15108">
    <property type="entry name" value="N-ACYLGLUCOSAMINE-2-EPIMERASE"/>
    <property type="match status" value="1"/>
</dbReference>
<name>A0A537JIP0_9BACT</name>
<dbReference type="AlphaFoldDB" id="A0A537JIP0"/>
<dbReference type="EMBL" id="VBAO01000099">
    <property type="protein sequence ID" value="TMI82976.1"/>
    <property type="molecule type" value="Genomic_DNA"/>
</dbReference>
<gene>
    <name evidence="3" type="ORF">E6H04_03765</name>
</gene>
<dbReference type="InterPro" id="IPR012341">
    <property type="entry name" value="6hp_glycosidase-like_sf"/>
</dbReference>
<comment type="caution">
    <text evidence="3">The sequence shown here is derived from an EMBL/GenBank/DDBJ whole genome shotgun (WGS) entry which is preliminary data.</text>
</comment>
<dbReference type="InterPro" id="IPR010819">
    <property type="entry name" value="AGE/CE"/>
</dbReference>
<protein>
    <submittedName>
        <fullName evidence="3">N-acylglucosamine 2-epimerase</fullName>
    </submittedName>
</protein>
<dbReference type="InterPro" id="IPR008928">
    <property type="entry name" value="6-hairpin_glycosidase_sf"/>
</dbReference>
<dbReference type="Proteomes" id="UP000320048">
    <property type="component" value="Unassembled WGS sequence"/>
</dbReference>
<evidence type="ECO:0000256" key="1">
    <source>
        <dbReference type="ARBA" id="ARBA00008558"/>
    </source>
</evidence>
<reference evidence="3 4" key="1">
    <citation type="journal article" date="2019" name="Nat. Microbiol.">
        <title>Mediterranean grassland soil C-N compound turnover is dependent on rainfall and depth, and is mediated by genomically divergent microorganisms.</title>
        <authorList>
            <person name="Diamond S."/>
            <person name="Andeer P.F."/>
            <person name="Li Z."/>
            <person name="Crits-Christoph A."/>
            <person name="Burstein D."/>
            <person name="Anantharaman K."/>
            <person name="Lane K.R."/>
            <person name="Thomas B.C."/>
            <person name="Pan C."/>
            <person name="Northen T.R."/>
            <person name="Banfield J.F."/>
        </authorList>
    </citation>
    <scope>NUCLEOTIDE SEQUENCE [LARGE SCALE GENOMIC DNA]</scope>
    <source>
        <strain evidence="3">NP_7</strain>
    </source>
</reference>
<dbReference type="GO" id="GO:0005975">
    <property type="term" value="P:carbohydrate metabolic process"/>
    <property type="evidence" value="ECO:0007669"/>
    <property type="project" value="InterPro"/>
</dbReference>
<dbReference type="SUPFAM" id="SSF48208">
    <property type="entry name" value="Six-hairpin glycosidases"/>
    <property type="match status" value="1"/>
</dbReference>
<dbReference type="Pfam" id="PF07221">
    <property type="entry name" value="GlcNAc_2-epim"/>
    <property type="match status" value="1"/>
</dbReference>
<accession>A0A537JIP0</accession>
<evidence type="ECO:0000313" key="3">
    <source>
        <dbReference type="EMBL" id="TMI82976.1"/>
    </source>
</evidence>
<keyword evidence="2" id="KW-0413">Isomerase</keyword>
<comment type="similarity">
    <text evidence="1">Belongs to the N-acylglucosamine 2-epimerase family.</text>
</comment>
<evidence type="ECO:0000313" key="4">
    <source>
        <dbReference type="Proteomes" id="UP000320048"/>
    </source>
</evidence>